<keyword evidence="3" id="KW-1185">Reference proteome</keyword>
<evidence type="ECO:0000256" key="1">
    <source>
        <dbReference type="SAM" id="Phobius"/>
    </source>
</evidence>
<dbReference type="EMBL" id="JAMZDE010000008">
    <property type="protein sequence ID" value="MCP1340167.1"/>
    <property type="molecule type" value="Genomic_DNA"/>
</dbReference>
<evidence type="ECO:0000313" key="3">
    <source>
        <dbReference type="Proteomes" id="UP001139474"/>
    </source>
</evidence>
<name>A0A9X2JS75_9GAMM</name>
<feature type="transmembrane region" description="Helical" evidence="1">
    <location>
        <begin position="39"/>
        <end position="63"/>
    </location>
</feature>
<gene>
    <name evidence="2" type="ORF">NJR55_11275</name>
</gene>
<dbReference type="Proteomes" id="UP001139474">
    <property type="component" value="Unassembled WGS sequence"/>
</dbReference>
<dbReference type="RefSeq" id="WP_253620030.1">
    <property type="nucleotide sequence ID" value="NZ_JAMZDE010000008.1"/>
</dbReference>
<keyword evidence="1" id="KW-0472">Membrane</keyword>
<feature type="transmembrane region" description="Helical" evidence="1">
    <location>
        <begin position="12"/>
        <end position="33"/>
    </location>
</feature>
<evidence type="ECO:0000313" key="2">
    <source>
        <dbReference type="EMBL" id="MCP1340167.1"/>
    </source>
</evidence>
<comment type="caution">
    <text evidence="2">The sequence shown here is derived from an EMBL/GenBank/DDBJ whole genome shotgun (WGS) entry which is preliminary data.</text>
</comment>
<reference evidence="2" key="1">
    <citation type="submission" date="2022-06" db="EMBL/GenBank/DDBJ databases">
        <title>Idiomarina rhizosphaerae M1R2S28.</title>
        <authorList>
            <person name="Sun J.-Q."/>
            <person name="Li L.-F."/>
        </authorList>
    </citation>
    <scope>NUCLEOTIDE SEQUENCE</scope>
    <source>
        <strain evidence="2">M1R2S28</strain>
    </source>
</reference>
<accession>A0A9X2JS75</accession>
<dbReference type="AlphaFoldDB" id="A0A9X2JS75"/>
<proteinExistence type="predicted"/>
<organism evidence="2 3">
    <name type="scientific">Idiomarina rhizosphaerae</name>
    <dbReference type="NCBI Taxonomy" id="2961572"/>
    <lineage>
        <taxon>Bacteria</taxon>
        <taxon>Pseudomonadati</taxon>
        <taxon>Pseudomonadota</taxon>
        <taxon>Gammaproteobacteria</taxon>
        <taxon>Alteromonadales</taxon>
        <taxon>Idiomarinaceae</taxon>
        <taxon>Idiomarina</taxon>
    </lineage>
</organism>
<sequence>MEQATQVKLLKVAMITGITLILLGHVVLVVTIGNDDIDFRGYILGAAMNAVGVILSLPTKIYLTLVLMEKEEKSNKNTHWSDIN</sequence>
<protein>
    <submittedName>
        <fullName evidence="2">Uncharacterized protein</fullName>
    </submittedName>
</protein>
<keyword evidence="1" id="KW-0812">Transmembrane</keyword>
<keyword evidence="1" id="KW-1133">Transmembrane helix</keyword>